<dbReference type="Pfam" id="PF13460">
    <property type="entry name" value="NAD_binding_10"/>
    <property type="match status" value="1"/>
</dbReference>
<dbReference type="RefSeq" id="WP_163773446.1">
    <property type="nucleotide sequence ID" value="NZ_JAAGXA010000012.1"/>
</dbReference>
<accession>A0A6P0HMS6</accession>
<reference evidence="2 3" key="1">
    <citation type="journal article" date="2014" name="Int. J. Syst. Evol. Microbiol.">
        <title>Nocardioides zeae sp. nov., isolated from the stem of Zea mays.</title>
        <authorList>
            <person name="Glaeser S.P."/>
            <person name="McInroy J.A."/>
            <person name="Busse H.J."/>
            <person name="Kampfer P."/>
        </authorList>
    </citation>
    <scope>NUCLEOTIDE SEQUENCE [LARGE SCALE GENOMIC DNA]</scope>
    <source>
        <strain evidence="2 3">JCM 30728</strain>
    </source>
</reference>
<evidence type="ECO:0000313" key="3">
    <source>
        <dbReference type="Proteomes" id="UP000468687"/>
    </source>
</evidence>
<feature type="domain" description="NAD(P)-binding" evidence="1">
    <location>
        <begin position="7"/>
        <end position="139"/>
    </location>
</feature>
<evidence type="ECO:0000259" key="1">
    <source>
        <dbReference type="Pfam" id="PF13460"/>
    </source>
</evidence>
<sequence length="251" mass="26344">MRVAVAGGTGLVGALTVAELERAGHEPVVLARSTGVDLAQDGGALAEDLAKRLVGVDVVVDVLNVMTRDAAESAEFFGRTTAALLAAEESAGVGHHLALSIVGIDEVPFDYYVGKLRQEELVEAGPVPWTILRAAQFHEFAGQLLGGLTFGPIGLVPRMPVRPVAAVEVAAHLARLAVEPPRRATLDLAGPHREDLASMARRTARRDGGPRFVVPVRVPGAFGRGVRAGALVPAAPDLVGRQSFAEWLQAR</sequence>
<dbReference type="EMBL" id="JAAGXA010000012">
    <property type="protein sequence ID" value="NEN79906.1"/>
    <property type="molecule type" value="Genomic_DNA"/>
</dbReference>
<name>A0A6P0HMS6_9ACTN</name>
<evidence type="ECO:0000313" key="2">
    <source>
        <dbReference type="EMBL" id="NEN79906.1"/>
    </source>
</evidence>
<comment type="caution">
    <text evidence="2">The sequence shown here is derived from an EMBL/GenBank/DDBJ whole genome shotgun (WGS) entry which is preliminary data.</text>
</comment>
<organism evidence="2 3">
    <name type="scientific">Nocardioides zeae</name>
    <dbReference type="NCBI Taxonomy" id="1457234"/>
    <lineage>
        <taxon>Bacteria</taxon>
        <taxon>Bacillati</taxon>
        <taxon>Actinomycetota</taxon>
        <taxon>Actinomycetes</taxon>
        <taxon>Propionibacteriales</taxon>
        <taxon>Nocardioidaceae</taxon>
        <taxon>Nocardioides</taxon>
    </lineage>
</organism>
<dbReference type="Gene3D" id="3.40.50.720">
    <property type="entry name" value="NAD(P)-binding Rossmann-like Domain"/>
    <property type="match status" value="1"/>
</dbReference>
<dbReference type="InterPro" id="IPR016040">
    <property type="entry name" value="NAD(P)-bd_dom"/>
</dbReference>
<dbReference type="AlphaFoldDB" id="A0A6P0HMS6"/>
<dbReference type="SUPFAM" id="SSF51735">
    <property type="entry name" value="NAD(P)-binding Rossmann-fold domains"/>
    <property type="match status" value="1"/>
</dbReference>
<gene>
    <name evidence="2" type="ORF">G3T38_16680</name>
</gene>
<protein>
    <submittedName>
        <fullName evidence="2">SDR family oxidoreductase</fullName>
    </submittedName>
</protein>
<keyword evidence="3" id="KW-1185">Reference proteome</keyword>
<dbReference type="Proteomes" id="UP000468687">
    <property type="component" value="Unassembled WGS sequence"/>
</dbReference>
<dbReference type="InterPro" id="IPR036291">
    <property type="entry name" value="NAD(P)-bd_dom_sf"/>
</dbReference>
<proteinExistence type="predicted"/>